<sequence length="395" mass="42760">MNGIASVGLGLLFLLAIAPQQHECNPFYWFPQRVPATSYNQAGTTTSSIASAAQQQSNVSVSLGNRINTNTTLDDYGTRVDGVTVNVVRRRRRRREIYDIPAIPSIPSSQLNGSYVAIGNQVFQLPDQLTNLSLNIVSSSLPAASPQELNLSTVFVPTIPDNYTDAFRALVTQFESLSLDTMDNIVQFLADGYSNSFGQLFVENGFARLNQSLEYGRSVAQAALDNLAHQGAEGFEQLIRNFNASTSRVQRCVGNNLNPTNVSRAVVGRANACVSTKWQELSRLVGNIAEDIVAADHGAVQFLANLTACNGANFDTLYASSNAQRRQCYVQAVQSFPQSLLFLPVSLTIDTAQLYASIQSLQMDVAICGSQMALEIGLVTAQIGSKIVLCQVFPS</sequence>
<name>A0A182JG33_ANOAO</name>
<accession>A0A182JG33</accession>
<dbReference type="VEuPathDB" id="VectorBase:AATE017436"/>
<proteinExistence type="predicted"/>
<reference evidence="1" key="1">
    <citation type="submission" date="2022-08" db="UniProtKB">
        <authorList>
            <consortium name="EnsemblMetazoa"/>
        </authorList>
    </citation>
    <scope>IDENTIFICATION</scope>
    <source>
        <strain evidence="1">EBRO</strain>
    </source>
</reference>
<organism evidence="1">
    <name type="scientific">Anopheles atroparvus</name>
    <name type="common">European mosquito</name>
    <dbReference type="NCBI Taxonomy" id="41427"/>
    <lineage>
        <taxon>Eukaryota</taxon>
        <taxon>Metazoa</taxon>
        <taxon>Ecdysozoa</taxon>
        <taxon>Arthropoda</taxon>
        <taxon>Hexapoda</taxon>
        <taxon>Insecta</taxon>
        <taxon>Pterygota</taxon>
        <taxon>Neoptera</taxon>
        <taxon>Endopterygota</taxon>
        <taxon>Diptera</taxon>
        <taxon>Nematocera</taxon>
        <taxon>Culicoidea</taxon>
        <taxon>Culicidae</taxon>
        <taxon>Anophelinae</taxon>
        <taxon>Anopheles</taxon>
    </lineage>
</organism>
<dbReference type="AlphaFoldDB" id="A0A182JG33"/>
<dbReference type="EnsemblMetazoa" id="AATE017436-RA">
    <property type="protein sequence ID" value="AATE017436-PA.1"/>
    <property type="gene ID" value="AATE017436"/>
</dbReference>
<protein>
    <submittedName>
        <fullName evidence="1">Uncharacterized protein</fullName>
    </submittedName>
</protein>
<evidence type="ECO:0000313" key="1">
    <source>
        <dbReference type="EnsemblMetazoa" id="AATE017436-PA.1"/>
    </source>
</evidence>